<keyword evidence="5" id="KW-1185">Reference proteome</keyword>
<evidence type="ECO:0000256" key="1">
    <source>
        <dbReference type="PROSITE-ProRule" id="PRU00047"/>
    </source>
</evidence>
<dbReference type="Proteomes" id="UP001085076">
    <property type="component" value="Miscellaneous, Linkage group lg07"/>
</dbReference>
<dbReference type="PANTHER" id="PTHR31286">
    <property type="entry name" value="GLYCINE-RICH CELL WALL STRUCTURAL PROTEIN 1.8-LIKE"/>
    <property type="match status" value="1"/>
</dbReference>
<accession>A0A9D5C6H7</accession>
<evidence type="ECO:0000256" key="2">
    <source>
        <dbReference type="SAM" id="MobiDB-lite"/>
    </source>
</evidence>
<keyword evidence="1" id="KW-0862">Zinc</keyword>
<dbReference type="Pfam" id="PF14392">
    <property type="entry name" value="zf-CCHC_4"/>
    <property type="match status" value="1"/>
</dbReference>
<comment type="caution">
    <text evidence="4">The sequence shown here is derived from an EMBL/GenBank/DDBJ whole genome shotgun (WGS) entry which is preliminary data.</text>
</comment>
<reference evidence="4" key="1">
    <citation type="submission" date="2021-03" db="EMBL/GenBank/DDBJ databases">
        <authorList>
            <person name="Li Z."/>
            <person name="Yang C."/>
        </authorList>
    </citation>
    <scope>NUCLEOTIDE SEQUENCE</scope>
    <source>
        <strain evidence="4">Dzin_1.0</strain>
        <tissue evidence="4">Leaf</tissue>
    </source>
</reference>
<dbReference type="AlphaFoldDB" id="A0A9D5C6H7"/>
<dbReference type="PROSITE" id="PS50158">
    <property type="entry name" value="ZF_CCHC"/>
    <property type="match status" value="1"/>
</dbReference>
<dbReference type="GO" id="GO:0008270">
    <property type="term" value="F:zinc ion binding"/>
    <property type="evidence" value="ECO:0007669"/>
    <property type="project" value="UniProtKB-KW"/>
</dbReference>
<dbReference type="EMBL" id="JAGGNH010000007">
    <property type="protein sequence ID" value="KAJ0967401.1"/>
    <property type="molecule type" value="Genomic_DNA"/>
</dbReference>
<feature type="compositionally biased region" description="Basic and acidic residues" evidence="2">
    <location>
        <begin position="188"/>
        <end position="202"/>
    </location>
</feature>
<gene>
    <name evidence="4" type="ORF">J5N97_024318</name>
</gene>
<dbReference type="InterPro" id="IPR025836">
    <property type="entry name" value="Zn_knuckle_CX2CX4HX4C"/>
</dbReference>
<evidence type="ECO:0000313" key="4">
    <source>
        <dbReference type="EMBL" id="KAJ0967401.1"/>
    </source>
</evidence>
<feature type="region of interest" description="Disordered" evidence="2">
    <location>
        <begin position="179"/>
        <end position="267"/>
    </location>
</feature>
<reference evidence="4" key="2">
    <citation type="journal article" date="2022" name="Hortic Res">
        <title>The genome of Dioscorea zingiberensis sheds light on the biosynthesis, origin and evolution of the medicinally important diosgenin saponins.</title>
        <authorList>
            <person name="Li Y."/>
            <person name="Tan C."/>
            <person name="Li Z."/>
            <person name="Guo J."/>
            <person name="Li S."/>
            <person name="Chen X."/>
            <person name="Wang C."/>
            <person name="Dai X."/>
            <person name="Yang H."/>
            <person name="Song W."/>
            <person name="Hou L."/>
            <person name="Xu J."/>
            <person name="Tong Z."/>
            <person name="Xu A."/>
            <person name="Yuan X."/>
            <person name="Wang W."/>
            <person name="Yang Q."/>
            <person name="Chen L."/>
            <person name="Sun Z."/>
            <person name="Wang K."/>
            <person name="Pan B."/>
            <person name="Chen J."/>
            <person name="Bao Y."/>
            <person name="Liu F."/>
            <person name="Qi X."/>
            <person name="Gang D.R."/>
            <person name="Wen J."/>
            <person name="Li J."/>
        </authorList>
    </citation>
    <scope>NUCLEOTIDE SEQUENCE</scope>
    <source>
        <strain evidence="4">Dzin_1.0</strain>
    </source>
</reference>
<dbReference type="InterPro" id="IPR001878">
    <property type="entry name" value="Znf_CCHC"/>
</dbReference>
<feature type="compositionally biased region" description="Basic and acidic residues" evidence="2">
    <location>
        <begin position="242"/>
        <end position="267"/>
    </location>
</feature>
<keyword evidence="1" id="KW-0479">Metal-binding</keyword>
<sequence>MPNGYFVICCSSTEMTEAILTDGPWTVNGMILHLIRWREHFQPSFEKLSSAILWVRLYQLPWEYWEKEPLESVAGKIGKVIKVDETTFIQDRAKFARLCIEIDLSQPLKRGVWVNSGRKRCFIPILYERLPVFCYKCGVIGHGADKCGTGKGIVVEETRTGQQTLDLKGKGIVVEEAGTSMRNTDPLEETRETEPDQEKKPVDPNFGTWMTVQWKSNRGRPPAAGKPSSLAKETTKTTVTCPEREPWATENRWDAVAEEGHVEQEVP</sequence>
<dbReference type="InterPro" id="IPR040256">
    <property type="entry name" value="At4g02000-like"/>
</dbReference>
<dbReference type="GO" id="GO:0003676">
    <property type="term" value="F:nucleic acid binding"/>
    <property type="evidence" value="ECO:0007669"/>
    <property type="project" value="InterPro"/>
</dbReference>
<evidence type="ECO:0000313" key="5">
    <source>
        <dbReference type="Proteomes" id="UP001085076"/>
    </source>
</evidence>
<protein>
    <recommendedName>
        <fullName evidence="3">CCHC-type domain-containing protein</fullName>
    </recommendedName>
</protein>
<proteinExistence type="predicted"/>
<dbReference type="OrthoDB" id="786188at2759"/>
<evidence type="ECO:0000259" key="3">
    <source>
        <dbReference type="PROSITE" id="PS50158"/>
    </source>
</evidence>
<organism evidence="4 5">
    <name type="scientific">Dioscorea zingiberensis</name>
    <dbReference type="NCBI Taxonomy" id="325984"/>
    <lineage>
        <taxon>Eukaryota</taxon>
        <taxon>Viridiplantae</taxon>
        <taxon>Streptophyta</taxon>
        <taxon>Embryophyta</taxon>
        <taxon>Tracheophyta</taxon>
        <taxon>Spermatophyta</taxon>
        <taxon>Magnoliopsida</taxon>
        <taxon>Liliopsida</taxon>
        <taxon>Dioscoreales</taxon>
        <taxon>Dioscoreaceae</taxon>
        <taxon>Dioscorea</taxon>
    </lineage>
</organism>
<keyword evidence="1" id="KW-0863">Zinc-finger</keyword>
<name>A0A9D5C6H7_9LILI</name>
<feature type="domain" description="CCHC-type" evidence="3">
    <location>
        <begin position="134"/>
        <end position="147"/>
    </location>
</feature>
<dbReference type="PANTHER" id="PTHR31286:SF99">
    <property type="entry name" value="DUF4283 DOMAIN-CONTAINING PROTEIN"/>
    <property type="match status" value="1"/>
</dbReference>